<sequence>MSPPAADTPPDDINGIDEIDDPLEMSSASPLRERAEAVLRELVGRSDAHLREDQWRAIRALVVQRRRALVVQRTGWGKSAVYFVATVLLREGWGPERFDSGAGAHSAEGAAGGAWAPPTPPPARQPGPASGPTVIISPLLALMRDQVSAARRAGINAVTINSANAAQWQEIEAQVRDGAVDVLLVSPERLNNPAFRDEVLPHLAADAGLVVIDEAHCISDWGHDFRPDYRRIRTLLADLPPRTPVLATTATANARVTADVAEQLAGNASEPPDAQVLVMRGSLERDSLHLGVRRLPDAASRLAWLTAYLRDAPGSGIVYCLTVSAAGEVSERLRDAGVKAAVYTGQTDAAERERLEEDLKENRVKALVATSALGMGFDKPDLAFVVHMGAPSSPVSYYQQVGRAGRGVDRAEVVLLPGAEDRSIWDWFGAQGFPPEPAVREVLAALDDAAEEGGGSLSTNVLETVTSLRRTRLESMLKVLDVDGAVRRVRGGWTSTGRPWVYDAERYARVEAARVHEQEAMLRYESLEAPECRMAFLRSALDDPTMRAGWRCGACDLCGGLTLAREPQEEELRAARASLSQVGVALTPRRQWPTGMDRLGLPALRGRIKESERAGTGMAVGRMDGLGVAGALRELIEPGSDAEVPNALRAPVLQVAERLAALIEDTTGENDEDARTIPADSSSQPDGLPLCIVLIESRRRPRLVRHIGRALAHHLAAMPLGIIGVRGDPGRHDVGSAHRLAEVARSLTLDEWSDDARARLHGARVILVDDWTNSGWTLTVAASILRRAGATAVHPFVLAQR</sequence>
<dbReference type="OrthoDB" id="9760034at2"/>
<dbReference type="RefSeq" id="WP_008731532.1">
    <property type="nucleotide sequence ID" value="NZ_AKFT01000113.1"/>
</dbReference>
<dbReference type="SUPFAM" id="SSF53271">
    <property type="entry name" value="PRTase-like"/>
    <property type="match status" value="1"/>
</dbReference>
<dbReference type="GO" id="GO:0043138">
    <property type="term" value="F:3'-5' DNA helicase activity"/>
    <property type="evidence" value="ECO:0007669"/>
    <property type="project" value="UniProtKB-EC"/>
</dbReference>
<evidence type="ECO:0000256" key="9">
    <source>
        <dbReference type="SAM" id="MobiDB-lite"/>
    </source>
</evidence>
<dbReference type="PANTHER" id="PTHR13710:SF105">
    <property type="entry name" value="ATP-DEPENDENT DNA HELICASE Q1"/>
    <property type="match status" value="1"/>
</dbReference>
<dbReference type="EMBL" id="AKFT01000113">
    <property type="protein sequence ID" value="EJF44307.1"/>
    <property type="molecule type" value="Genomic_DNA"/>
</dbReference>
<dbReference type="GO" id="GO:0006310">
    <property type="term" value="P:DNA recombination"/>
    <property type="evidence" value="ECO:0007669"/>
    <property type="project" value="TreeGrafter"/>
</dbReference>
<feature type="region of interest" description="Disordered" evidence="9">
    <location>
        <begin position="1"/>
        <end position="23"/>
    </location>
</feature>
<dbReference type="GO" id="GO:0016787">
    <property type="term" value="F:hydrolase activity"/>
    <property type="evidence" value="ECO:0007669"/>
    <property type="project" value="UniProtKB-KW"/>
</dbReference>
<comment type="catalytic activity">
    <reaction evidence="7">
        <text>Couples ATP hydrolysis with the unwinding of duplex DNA by translocating in the 3'-5' direction.</text>
        <dbReference type="EC" id="5.6.2.4"/>
    </reaction>
</comment>
<dbReference type="InterPro" id="IPR011545">
    <property type="entry name" value="DEAD/DEAH_box_helicase_dom"/>
</dbReference>
<dbReference type="eggNOG" id="COG0514">
    <property type="taxonomic scope" value="Bacteria"/>
</dbReference>
<dbReference type="Pfam" id="PF00271">
    <property type="entry name" value="Helicase_C"/>
    <property type="match status" value="1"/>
</dbReference>
<evidence type="ECO:0000313" key="13">
    <source>
        <dbReference type="Proteomes" id="UP000002941"/>
    </source>
</evidence>
<comment type="similarity">
    <text evidence="1">Belongs to the helicase family. RecQ subfamily.</text>
</comment>
<name>J0NHW9_9ACTO</name>
<proteinExistence type="inferred from homology"/>
<evidence type="ECO:0000256" key="7">
    <source>
        <dbReference type="ARBA" id="ARBA00034617"/>
    </source>
</evidence>
<dbReference type="InterPro" id="IPR027417">
    <property type="entry name" value="P-loop_NTPase"/>
</dbReference>
<dbReference type="InterPro" id="IPR000836">
    <property type="entry name" value="PRTase_dom"/>
</dbReference>
<evidence type="ECO:0000259" key="11">
    <source>
        <dbReference type="PROSITE" id="PS51194"/>
    </source>
</evidence>
<dbReference type="AlphaFoldDB" id="J0NHW9"/>
<dbReference type="GO" id="GO:0003677">
    <property type="term" value="F:DNA binding"/>
    <property type="evidence" value="ECO:0007669"/>
    <property type="project" value="UniProtKB-KW"/>
</dbReference>
<dbReference type="InterPro" id="IPR029057">
    <property type="entry name" value="PRTase-like"/>
</dbReference>
<dbReference type="SMART" id="SM00487">
    <property type="entry name" value="DEXDc"/>
    <property type="match status" value="1"/>
</dbReference>
<keyword evidence="4" id="KW-0067">ATP-binding</keyword>
<protein>
    <recommendedName>
        <fullName evidence="8">DNA 3'-5' helicase</fullName>
        <ecNumber evidence="8">5.6.2.4</ecNumber>
    </recommendedName>
</protein>
<dbReference type="GO" id="GO:0006281">
    <property type="term" value="P:DNA repair"/>
    <property type="evidence" value="ECO:0007669"/>
    <property type="project" value="TreeGrafter"/>
</dbReference>
<dbReference type="PANTHER" id="PTHR13710">
    <property type="entry name" value="DNA HELICASE RECQ FAMILY MEMBER"/>
    <property type="match status" value="1"/>
</dbReference>
<evidence type="ECO:0000313" key="12">
    <source>
        <dbReference type="EMBL" id="EJF44307.1"/>
    </source>
</evidence>
<dbReference type="PATRIC" id="fig|1125718.3.peg.1485"/>
<reference evidence="12 13" key="1">
    <citation type="submission" date="2012-05" db="EMBL/GenBank/DDBJ databases">
        <authorList>
            <person name="Harkins D.M."/>
            <person name="Madupu R."/>
            <person name="Durkin A.S."/>
            <person name="Torralba M."/>
            <person name="Methe B."/>
            <person name="Sutton G.G."/>
            <person name="Nelson K.E."/>
        </authorList>
    </citation>
    <scope>NUCLEOTIDE SEQUENCE [LARGE SCALE GENOMIC DNA]</scope>
    <source>
        <strain evidence="12 13">F0489</strain>
    </source>
</reference>
<gene>
    <name evidence="12" type="ORF">HMPREF1318_0308</name>
</gene>
<keyword evidence="5" id="KW-0238">DNA-binding</keyword>
<feature type="domain" description="Helicase ATP-binding" evidence="10">
    <location>
        <begin position="59"/>
        <end position="270"/>
    </location>
</feature>
<organism evidence="12 13">
    <name type="scientific">Actinomyces massiliensis F0489</name>
    <dbReference type="NCBI Taxonomy" id="1125718"/>
    <lineage>
        <taxon>Bacteria</taxon>
        <taxon>Bacillati</taxon>
        <taxon>Actinomycetota</taxon>
        <taxon>Actinomycetes</taxon>
        <taxon>Actinomycetales</taxon>
        <taxon>Actinomycetaceae</taxon>
        <taxon>Actinomyces</taxon>
    </lineage>
</organism>
<dbReference type="SUPFAM" id="SSF52540">
    <property type="entry name" value="P-loop containing nucleoside triphosphate hydrolases"/>
    <property type="match status" value="1"/>
</dbReference>
<evidence type="ECO:0000259" key="10">
    <source>
        <dbReference type="PROSITE" id="PS51192"/>
    </source>
</evidence>
<keyword evidence="2" id="KW-0547">Nucleotide-binding</keyword>
<dbReference type="GO" id="GO:0009378">
    <property type="term" value="F:four-way junction helicase activity"/>
    <property type="evidence" value="ECO:0007669"/>
    <property type="project" value="TreeGrafter"/>
</dbReference>
<dbReference type="SMART" id="SM00490">
    <property type="entry name" value="HELICc"/>
    <property type="match status" value="1"/>
</dbReference>
<dbReference type="GO" id="GO:0005737">
    <property type="term" value="C:cytoplasm"/>
    <property type="evidence" value="ECO:0007669"/>
    <property type="project" value="TreeGrafter"/>
</dbReference>
<keyword evidence="12" id="KW-0347">Helicase</keyword>
<dbReference type="EC" id="5.6.2.4" evidence="8"/>
<feature type="region of interest" description="Disordered" evidence="9">
    <location>
        <begin position="99"/>
        <end position="130"/>
    </location>
</feature>
<evidence type="ECO:0000256" key="5">
    <source>
        <dbReference type="ARBA" id="ARBA00023125"/>
    </source>
</evidence>
<dbReference type="PROSITE" id="PS00690">
    <property type="entry name" value="DEAH_ATP_HELICASE"/>
    <property type="match status" value="1"/>
</dbReference>
<dbReference type="GO" id="GO:0043590">
    <property type="term" value="C:bacterial nucleoid"/>
    <property type="evidence" value="ECO:0007669"/>
    <property type="project" value="TreeGrafter"/>
</dbReference>
<feature type="domain" description="Helicase C-terminal" evidence="11">
    <location>
        <begin position="304"/>
        <end position="450"/>
    </location>
</feature>
<accession>J0NHW9</accession>
<dbReference type="InterPro" id="IPR001650">
    <property type="entry name" value="Helicase_C-like"/>
</dbReference>
<feature type="compositionally biased region" description="Low complexity" evidence="9">
    <location>
        <begin position="100"/>
        <end position="116"/>
    </location>
</feature>
<dbReference type="PROSITE" id="PS51192">
    <property type="entry name" value="HELICASE_ATP_BIND_1"/>
    <property type="match status" value="1"/>
</dbReference>
<feature type="compositionally biased region" description="Acidic residues" evidence="9">
    <location>
        <begin position="14"/>
        <end position="23"/>
    </location>
</feature>
<keyword evidence="3" id="KW-0378">Hydrolase</keyword>
<evidence type="ECO:0000256" key="8">
    <source>
        <dbReference type="ARBA" id="ARBA00034808"/>
    </source>
</evidence>
<evidence type="ECO:0000256" key="6">
    <source>
        <dbReference type="ARBA" id="ARBA00023235"/>
    </source>
</evidence>
<dbReference type="Proteomes" id="UP000002941">
    <property type="component" value="Unassembled WGS sequence"/>
</dbReference>
<dbReference type="eggNOG" id="COG1040">
    <property type="taxonomic scope" value="Bacteria"/>
</dbReference>
<evidence type="ECO:0000256" key="1">
    <source>
        <dbReference type="ARBA" id="ARBA00005446"/>
    </source>
</evidence>
<dbReference type="Gene3D" id="3.40.50.300">
    <property type="entry name" value="P-loop containing nucleotide triphosphate hydrolases"/>
    <property type="match status" value="3"/>
</dbReference>
<evidence type="ECO:0000256" key="2">
    <source>
        <dbReference type="ARBA" id="ARBA00022741"/>
    </source>
</evidence>
<dbReference type="CDD" id="cd06223">
    <property type="entry name" value="PRTases_typeI"/>
    <property type="match status" value="1"/>
</dbReference>
<dbReference type="InterPro" id="IPR002464">
    <property type="entry name" value="DNA/RNA_helicase_DEAH_CS"/>
</dbReference>
<comment type="caution">
    <text evidence="12">The sequence shown here is derived from an EMBL/GenBank/DDBJ whole genome shotgun (WGS) entry which is preliminary data.</text>
</comment>
<dbReference type="GO" id="GO:0005524">
    <property type="term" value="F:ATP binding"/>
    <property type="evidence" value="ECO:0007669"/>
    <property type="project" value="UniProtKB-KW"/>
</dbReference>
<dbReference type="PROSITE" id="PS51194">
    <property type="entry name" value="HELICASE_CTER"/>
    <property type="match status" value="1"/>
</dbReference>
<dbReference type="Pfam" id="PF00270">
    <property type="entry name" value="DEAD"/>
    <property type="match status" value="1"/>
</dbReference>
<dbReference type="GO" id="GO:0030894">
    <property type="term" value="C:replisome"/>
    <property type="evidence" value="ECO:0007669"/>
    <property type="project" value="TreeGrafter"/>
</dbReference>
<dbReference type="InterPro" id="IPR014001">
    <property type="entry name" value="Helicase_ATP-bd"/>
</dbReference>
<keyword evidence="13" id="KW-1185">Reference proteome</keyword>
<dbReference type="Gene3D" id="3.40.50.2020">
    <property type="match status" value="1"/>
</dbReference>
<evidence type="ECO:0000256" key="4">
    <source>
        <dbReference type="ARBA" id="ARBA00022840"/>
    </source>
</evidence>
<keyword evidence="6" id="KW-0413">Isomerase</keyword>
<evidence type="ECO:0000256" key="3">
    <source>
        <dbReference type="ARBA" id="ARBA00022801"/>
    </source>
</evidence>